<protein>
    <submittedName>
        <fullName evidence="1">Uncharacterized protein</fullName>
    </submittedName>
</protein>
<evidence type="ECO:0000313" key="2">
    <source>
        <dbReference type="Proteomes" id="UP000252085"/>
    </source>
</evidence>
<dbReference type="EMBL" id="LXQE01000186">
    <property type="protein sequence ID" value="RCJ30539.1"/>
    <property type="molecule type" value="Genomic_DNA"/>
</dbReference>
<name>A0A367R2V9_NOSPU</name>
<sequence>MYLSQLKWLKNVKTDDGWAYSNPNEMPIPEARIFRLHWRNFEDKSNAQKPHKDELMLLIQKAKVTHIVEFLDDEVYEIEDKEWNVYRIVRAVWMPLNNFDWEKLPHQREFFGYDYVVGDGLAHSLSDPDRMWLFHEHWDKLGGLTAFQKHLGDMLTNISKPVCDA</sequence>
<comment type="caution">
    <text evidence="1">The sequence shown here is derived from an EMBL/GenBank/DDBJ whole genome shotgun (WGS) entry which is preliminary data.</text>
</comment>
<reference evidence="1 2" key="1">
    <citation type="submission" date="2016-04" db="EMBL/GenBank/DDBJ databases">
        <authorList>
            <person name="Evans L.H."/>
            <person name="Alamgir A."/>
            <person name="Owens N."/>
            <person name="Weber N.D."/>
            <person name="Virtaneva K."/>
            <person name="Barbian K."/>
            <person name="Babar A."/>
            <person name="Rosenke K."/>
        </authorList>
    </citation>
    <scope>NUCLEOTIDE SEQUENCE [LARGE SCALE GENOMIC DNA]</scope>
    <source>
        <strain evidence="1">NIES-2108</strain>
    </source>
</reference>
<gene>
    <name evidence="1" type="ORF">A6769_33320</name>
</gene>
<evidence type="ECO:0000313" key="1">
    <source>
        <dbReference type="EMBL" id="RCJ30539.1"/>
    </source>
</evidence>
<dbReference type="AlphaFoldDB" id="A0A367R2V9"/>
<dbReference type="Proteomes" id="UP000252085">
    <property type="component" value="Unassembled WGS sequence"/>
</dbReference>
<organism evidence="1 2">
    <name type="scientific">Nostoc punctiforme NIES-2108</name>
    <dbReference type="NCBI Taxonomy" id="1356359"/>
    <lineage>
        <taxon>Bacteria</taxon>
        <taxon>Bacillati</taxon>
        <taxon>Cyanobacteriota</taxon>
        <taxon>Cyanophyceae</taxon>
        <taxon>Nostocales</taxon>
        <taxon>Nostocaceae</taxon>
        <taxon>Nostoc</taxon>
    </lineage>
</organism>
<accession>A0A367R2V9</accession>
<proteinExistence type="predicted"/>